<proteinExistence type="predicted"/>
<keyword evidence="3" id="KW-0282">Flagellum</keyword>
<evidence type="ECO:0000313" key="4">
    <source>
        <dbReference type="Proteomes" id="UP000199524"/>
    </source>
</evidence>
<keyword evidence="3" id="KW-0966">Cell projection</keyword>
<feature type="compositionally biased region" description="Low complexity" evidence="1">
    <location>
        <begin position="130"/>
        <end position="145"/>
    </location>
</feature>
<dbReference type="GeneID" id="300208171"/>
<dbReference type="InterPro" id="IPR052563">
    <property type="entry name" value="FliK"/>
</dbReference>
<feature type="region of interest" description="Disordered" evidence="1">
    <location>
        <begin position="411"/>
        <end position="443"/>
    </location>
</feature>
<evidence type="ECO:0000256" key="1">
    <source>
        <dbReference type="SAM" id="MobiDB-lite"/>
    </source>
</evidence>
<gene>
    <name evidence="3" type="ORF">SAMN05216598_3227</name>
</gene>
<dbReference type="Proteomes" id="UP000199524">
    <property type="component" value="Chromosome I"/>
</dbReference>
<dbReference type="InterPro" id="IPR038610">
    <property type="entry name" value="FliK-like_C_sf"/>
</dbReference>
<organism evidence="3 4">
    <name type="scientific">Pseudomonas asplenii</name>
    <dbReference type="NCBI Taxonomy" id="53407"/>
    <lineage>
        <taxon>Bacteria</taxon>
        <taxon>Pseudomonadati</taxon>
        <taxon>Pseudomonadota</taxon>
        <taxon>Gammaproteobacteria</taxon>
        <taxon>Pseudomonadales</taxon>
        <taxon>Pseudomonadaceae</taxon>
        <taxon>Pseudomonas</taxon>
    </lineage>
</organism>
<keyword evidence="3" id="KW-0969">Cilium</keyword>
<feature type="compositionally biased region" description="Polar residues" evidence="1">
    <location>
        <begin position="223"/>
        <end position="241"/>
    </location>
</feature>
<evidence type="ECO:0000259" key="2">
    <source>
        <dbReference type="Pfam" id="PF02120"/>
    </source>
</evidence>
<dbReference type="PANTHER" id="PTHR37533">
    <property type="entry name" value="FLAGELLAR HOOK-LENGTH CONTROL PROTEIN"/>
    <property type="match status" value="1"/>
</dbReference>
<accession>A0A1H1W4S4</accession>
<protein>
    <submittedName>
        <fullName evidence="3">Flagellar hook-length control protein FliK</fullName>
    </submittedName>
</protein>
<dbReference type="RefSeq" id="WP_090206454.1">
    <property type="nucleotide sequence ID" value="NZ_LT629777.1"/>
</dbReference>
<dbReference type="EMBL" id="LT629777">
    <property type="protein sequence ID" value="SDS91506.1"/>
    <property type="molecule type" value="Genomic_DNA"/>
</dbReference>
<keyword evidence="4" id="KW-1185">Reference proteome</keyword>
<feature type="region of interest" description="Disordered" evidence="1">
    <location>
        <begin position="219"/>
        <end position="241"/>
    </location>
</feature>
<dbReference type="CDD" id="cd17470">
    <property type="entry name" value="T3SS_Flik_C"/>
    <property type="match status" value="1"/>
</dbReference>
<sequence>MPLAPNPFLQASAAPKSKMDLASSQPTPAAQPRDNAASFAQVYKDSQSKPAKVAEAPVKSTREGTSAVPAKKDTVASNKDDAAKPAVADSGNSLPADKAGDKTAGSDSTPAGSSDQAAADDSGKDTGDTPPVADAAAQPPAVDPALIQAAATPPAPVIETPPSTPAPATLPVAQTPLESATAAQAAQSAKTSSAPDGDFDPAADPLDNLPAVRLAMEQGGHVSASSQSTTKTGGTDQQDPTLAQNQASSVAMLVDQKTDAGTTEQGGEKAFKGLIEDGLKDLKSASSDTRVDDFANRLAALTQAAVPKTANALPVNQPLAMHQNGWTEEVVNRVMYLSSASLKSADIQLEPAELGRLDIKVNMSADQATQISFISGHAGVREALEGNMFRLRDMLQQQGLGQADVSVSDQARGWTGQGQDPQQQQQQAQKGSNNGGGRVDGADDDLSVAAVTDAAAAAASTSVVVGSSAVDYYA</sequence>
<dbReference type="PANTHER" id="PTHR37533:SF2">
    <property type="entry name" value="FLAGELLAR HOOK-LENGTH CONTROL PROTEIN"/>
    <property type="match status" value="1"/>
</dbReference>
<name>A0A1H1W4S4_9PSED</name>
<dbReference type="InterPro" id="IPR021136">
    <property type="entry name" value="Flagellar_hook_control-like_C"/>
</dbReference>
<feature type="domain" description="Flagellar hook-length control protein-like C-terminal" evidence="2">
    <location>
        <begin position="333"/>
        <end position="411"/>
    </location>
</feature>
<dbReference type="Pfam" id="PF02120">
    <property type="entry name" value="Flg_hook"/>
    <property type="match status" value="1"/>
</dbReference>
<dbReference type="Gene3D" id="3.30.750.140">
    <property type="match status" value="1"/>
</dbReference>
<feature type="compositionally biased region" description="Low complexity" evidence="1">
    <location>
        <begin position="413"/>
        <end position="432"/>
    </location>
</feature>
<feature type="region of interest" description="Disordered" evidence="1">
    <location>
        <begin position="1"/>
        <end position="206"/>
    </location>
</feature>
<dbReference type="AlphaFoldDB" id="A0A1H1W4S4"/>
<feature type="compositionally biased region" description="Low complexity" evidence="1">
    <location>
        <begin position="166"/>
        <end position="206"/>
    </location>
</feature>
<evidence type="ECO:0000313" key="3">
    <source>
        <dbReference type="EMBL" id="SDS91506.1"/>
    </source>
</evidence>
<reference evidence="4" key="1">
    <citation type="submission" date="2016-10" db="EMBL/GenBank/DDBJ databases">
        <authorList>
            <person name="Varghese N."/>
            <person name="Submissions S."/>
        </authorList>
    </citation>
    <scope>NUCLEOTIDE SEQUENCE [LARGE SCALE GENOMIC DNA]</scope>
    <source>
        <strain evidence="4">ATCC 23835</strain>
    </source>
</reference>
<feature type="compositionally biased region" description="Basic and acidic residues" evidence="1">
    <location>
        <begin position="70"/>
        <end position="83"/>
    </location>
</feature>